<organism evidence="5 6">
    <name type="scientific">Pseudogemmobacter humi</name>
    <dbReference type="NCBI Taxonomy" id="2483812"/>
    <lineage>
        <taxon>Bacteria</taxon>
        <taxon>Pseudomonadati</taxon>
        <taxon>Pseudomonadota</taxon>
        <taxon>Alphaproteobacteria</taxon>
        <taxon>Rhodobacterales</taxon>
        <taxon>Paracoccaceae</taxon>
        <taxon>Pseudogemmobacter</taxon>
    </lineage>
</organism>
<evidence type="ECO:0000256" key="2">
    <source>
        <dbReference type="ARBA" id="ARBA00006171"/>
    </source>
</evidence>
<dbReference type="SUPFAM" id="SSF56784">
    <property type="entry name" value="HAD-like"/>
    <property type="match status" value="1"/>
</dbReference>
<evidence type="ECO:0000256" key="3">
    <source>
        <dbReference type="ARBA" id="ARBA00022723"/>
    </source>
</evidence>
<comment type="cofactor">
    <cofactor evidence="1">
        <name>Mg(2+)</name>
        <dbReference type="ChEBI" id="CHEBI:18420"/>
    </cofactor>
</comment>
<dbReference type="EC" id="3.1.3.-" evidence="5"/>
<dbReference type="PRINTS" id="PR00413">
    <property type="entry name" value="HADHALOGNASE"/>
</dbReference>
<evidence type="ECO:0000256" key="4">
    <source>
        <dbReference type="ARBA" id="ARBA00022842"/>
    </source>
</evidence>
<dbReference type="InterPro" id="IPR036412">
    <property type="entry name" value="HAD-like_sf"/>
</dbReference>
<evidence type="ECO:0000256" key="1">
    <source>
        <dbReference type="ARBA" id="ARBA00001946"/>
    </source>
</evidence>
<accession>A0A3P5WPY9</accession>
<keyword evidence="6" id="KW-1185">Reference proteome</keyword>
<sequence>MTPPAAVLFDCDGVIVDSEAPTFRLLIADLAGHGFPLTVHDLETDYIGGTVEDVGNRVRARGGVLPETWAADFYRKMYAMLAEGVPLMPGVLEVFDRLDAAGIPYAVGSNGTDEKMQITLGARGLLPRFRAVLSGHAMGRPKPAPDLYLAAARACGAEPARCMVIEDSPSGALAALAAGIPCWGFAPHGPEAAPARGLAALGVPLFHDMAELPGLLGL</sequence>
<dbReference type="Proteomes" id="UP000277498">
    <property type="component" value="Unassembled WGS sequence"/>
</dbReference>
<dbReference type="RefSeq" id="WP_124085035.1">
    <property type="nucleotide sequence ID" value="NZ_UXAW01000034.1"/>
</dbReference>
<dbReference type="InterPro" id="IPR023214">
    <property type="entry name" value="HAD_sf"/>
</dbReference>
<dbReference type="InterPro" id="IPR051600">
    <property type="entry name" value="Beta-PGM-like"/>
</dbReference>
<dbReference type="Gene3D" id="3.40.50.1000">
    <property type="entry name" value="HAD superfamily/HAD-like"/>
    <property type="match status" value="1"/>
</dbReference>
<comment type="similarity">
    <text evidence="2">Belongs to the HAD-like hydrolase superfamily. CbbY/CbbZ/Gph/YieH family.</text>
</comment>
<gene>
    <name evidence="5" type="primary">yieH</name>
    <name evidence="5" type="ORF">XINFAN_00598</name>
</gene>
<dbReference type="InterPro" id="IPR006439">
    <property type="entry name" value="HAD-SF_hydro_IA"/>
</dbReference>
<evidence type="ECO:0000313" key="5">
    <source>
        <dbReference type="EMBL" id="VDC21260.1"/>
    </source>
</evidence>
<dbReference type="Pfam" id="PF00702">
    <property type="entry name" value="Hydrolase"/>
    <property type="match status" value="1"/>
</dbReference>
<dbReference type="PANTHER" id="PTHR46193:SF10">
    <property type="entry name" value="6-PHOSPHOGLUCONATE PHOSPHATASE"/>
    <property type="match status" value="1"/>
</dbReference>
<dbReference type="PANTHER" id="PTHR46193">
    <property type="entry name" value="6-PHOSPHOGLUCONATE PHOSPHATASE"/>
    <property type="match status" value="1"/>
</dbReference>
<dbReference type="Gene3D" id="1.10.150.240">
    <property type="entry name" value="Putative phosphatase, domain 2"/>
    <property type="match status" value="1"/>
</dbReference>
<dbReference type="InterPro" id="IPR023198">
    <property type="entry name" value="PGP-like_dom2"/>
</dbReference>
<protein>
    <submittedName>
        <fullName evidence="5">6-phosphogluconate phosphatase</fullName>
        <ecNumber evidence="5">3.1.3.-</ecNumber>
    </submittedName>
</protein>
<dbReference type="EMBL" id="UXAW01000034">
    <property type="protein sequence ID" value="VDC21260.1"/>
    <property type="molecule type" value="Genomic_DNA"/>
</dbReference>
<dbReference type="OrthoDB" id="9797743at2"/>
<dbReference type="GO" id="GO:0016787">
    <property type="term" value="F:hydrolase activity"/>
    <property type="evidence" value="ECO:0007669"/>
    <property type="project" value="UniProtKB-KW"/>
</dbReference>
<keyword evidence="5" id="KW-0378">Hydrolase</keyword>
<keyword evidence="4" id="KW-0460">Magnesium</keyword>
<name>A0A3P5WPY9_9RHOB</name>
<dbReference type="NCBIfam" id="TIGR01509">
    <property type="entry name" value="HAD-SF-IA-v3"/>
    <property type="match status" value="1"/>
</dbReference>
<dbReference type="SFLD" id="SFLDS00003">
    <property type="entry name" value="Haloacid_Dehalogenase"/>
    <property type="match status" value="1"/>
</dbReference>
<keyword evidence="3" id="KW-0479">Metal-binding</keyword>
<dbReference type="GO" id="GO:0046872">
    <property type="term" value="F:metal ion binding"/>
    <property type="evidence" value="ECO:0007669"/>
    <property type="project" value="UniProtKB-KW"/>
</dbReference>
<evidence type="ECO:0000313" key="6">
    <source>
        <dbReference type="Proteomes" id="UP000277498"/>
    </source>
</evidence>
<dbReference type="AlphaFoldDB" id="A0A3P5WPY9"/>
<dbReference type="SFLD" id="SFLDG01129">
    <property type="entry name" value="C1.5:_HAD__Beta-PGM__Phosphata"/>
    <property type="match status" value="1"/>
</dbReference>
<reference evidence="5 6" key="1">
    <citation type="submission" date="2018-11" db="EMBL/GenBank/DDBJ databases">
        <authorList>
            <person name="Criscuolo A."/>
        </authorList>
    </citation>
    <scope>NUCLEOTIDE SEQUENCE [LARGE SCALE GENOMIC DNA]</scope>
    <source>
        <strain evidence="5">ACIP111625</strain>
    </source>
</reference>
<proteinExistence type="inferred from homology"/>